<protein>
    <submittedName>
        <fullName evidence="2">Uncharacterized protein</fullName>
    </submittedName>
</protein>
<dbReference type="STRING" id="1314790.A0A1Y1ZAP3"/>
<feature type="compositionally biased region" description="Basic and acidic residues" evidence="1">
    <location>
        <begin position="189"/>
        <end position="198"/>
    </location>
</feature>
<proteinExistence type="predicted"/>
<keyword evidence="3" id="KW-1185">Reference proteome</keyword>
<dbReference type="AlphaFoldDB" id="A0A1Y1ZAP3"/>
<feature type="region of interest" description="Disordered" evidence="1">
    <location>
        <begin position="45"/>
        <end position="211"/>
    </location>
</feature>
<dbReference type="OrthoDB" id="9999611at2759"/>
<dbReference type="EMBL" id="MCFE01000009">
    <property type="protein sequence ID" value="ORY07341.1"/>
    <property type="molecule type" value="Genomic_DNA"/>
</dbReference>
<dbReference type="SUPFAM" id="SSF69047">
    <property type="entry name" value="Hypothetical protein YjbJ"/>
    <property type="match status" value="1"/>
</dbReference>
<feature type="compositionally biased region" description="Low complexity" evidence="1">
    <location>
        <begin position="71"/>
        <end position="93"/>
    </location>
</feature>
<comment type="caution">
    <text evidence="2">The sequence shown here is derived from an EMBL/GenBank/DDBJ whole genome shotgun (WGS) entry which is preliminary data.</text>
</comment>
<dbReference type="InParanoid" id="A0A1Y1ZAP3"/>
<name>A0A1Y1ZAP3_9FUNG</name>
<dbReference type="Proteomes" id="UP000193498">
    <property type="component" value="Unassembled WGS sequence"/>
</dbReference>
<evidence type="ECO:0000256" key="1">
    <source>
        <dbReference type="SAM" id="MobiDB-lite"/>
    </source>
</evidence>
<feature type="compositionally biased region" description="Polar residues" evidence="1">
    <location>
        <begin position="58"/>
        <end position="70"/>
    </location>
</feature>
<evidence type="ECO:0000313" key="3">
    <source>
        <dbReference type="Proteomes" id="UP000193498"/>
    </source>
</evidence>
<gene>
    <name evidence="2" type="ORF">K493DRAFT_295549</name>
</gene>
<feature type="compositionally biased region" description="Polar residues" evidence="1">
    <location>
        <begin position="144"/>
        <end position="157"/>
    </location>
</feature>
<reference evidence="2 3" key="1">
    <citation type="submission" date="2016-07" db="EMBL/GenBank/DDBJ databases">
        <title>Pervasive Adenine N6-methylation of Active Genes in Fungi.</title>
        <authorList>
            <consortium name="DOE Joint Genome Institute"/>
            <person name="Mondo S.J."/>
            <person name="Dannebaum R.O."/>
            <person name="Kuo R.C."/>
            <person name="Labutti K."/>
            <person name="Haridas S."/>
            <person name="Kuo A."/>
            <person name="Salamov A."/>
            <person name="Ahrendt S.R."/>
            <person name="Lipzen A."/>
            <person name="Sullivan W."/>
            <person name="Andreopoulos W.B."/>
            <person name="Clum A."/>
            <person name="Lindquist E."/>
            <person name="Daum C."/>
            <person name="Ramamoorthy G.K."/>
            <person name="Gryganskyi A."/>
            <person name="Culley D."/>
            <person name="Magnuson J.K."/>
            <person name="James T.Y."/>
            <person name="O'Malley M.A."/>
            <person name="Stajich J.E."/>
            <person name="Spatafora J.W."/>
            <person name="Visel A."/>
            <person name="Grigoriev I.V."/>
        </authorList>
    </citation>
    <scope>NUCLEOTIDE SEQUENCE [LARGE SCALE GENOMIC DNA]</scope>
    <source>
        <strain evidence="2 3">CBS 931.73</strain>
    </source>
</reference>
<dbReference type="InterPro" id="IPR036629">
    <property type="entry name" value="YjbJ_sf"/>
</dbReference>
<organism evidence="2 3">
    <name type="scientific">Basidiobolus meristosporus CBS 931.73</name>
    <dbReference type="NCBI Taxonomy" id="1314790"/>
    <lineage>
        <taxon>Eukaryota</taxon>
        <taxon>Fungi</taxon>
        <taxon>Fungi incertae sedis</taxon>
        <taxon>Zoopagomycota</taxon>
        <taxon>Entomophthoromycotina</taxon>
        <taxon>Basidiobolomycetes</taxon>
        <taxon>Basidiobolales</taxon>
        <taxon>Basidiobolaceae</taxon>
        <taxon>Basidiobolus</taxon>
    </lineage>
</organism>
<evidence type="ECO:0000313" key="2">
    <source>
        <dbReference type="EMBL" id="ORY07341.1"/>
    </source>
</evidence>
<sequence>MSKISAAAKNAAGNIQEGVGKVFNSESMVAKAKQNVGEATHNPHMAAQGQAERHHGNVQHNAGSVNDPTDTTGAGLAGTHHHGATTTSGAHSHPVNSHIAGTTDPTGPGYNTGAGHHAAHHNPATTAAGVPATGVGSTHDHAYNNGTHGNGNASTMSGKKDQAMGAMKENVGSAFNNPSLEARGAGQRNEGHFQEHAAKQQPGRVAGSANAASGAVKGNVGYAAGNPSMELNGASQRVHGDAQYDVAHNYSNPNPNRVL</sequence>
<feature type="compositionally biased region" description="Low complexity" evidence="1">
    <location>
        <begin position="111"/>
        <end position="136"/>
    </location>
</feature>
<accession>A0A1Y1ZAP3</accession>